<dbReference type="Pfam" id="PF13511">
    <property type="entry name" value="DUF4124"/>
    <property type="match status" value="1"/>
</dbReference>
<reference evidence="3 4" key="1">
    <citation type="submission" date="2019-08" db="EMBL/GenBank/DDBJ databases">
        <title>Luteimonas viscosus sp. nov., isolated from soil of a sunflower field.</title>
        <authorList>
            <person name="Jianli Z."/>
            <person name="Ying Z."/>
        </authorList>
    </citation>
    <scope>NUCLEOTIDE SEQUENCE [LARGE SCALE GENOMIC DNA]</scope>
    <source>
        <strain evidence="3 4">XBU10</strain>
    </source>
</reference>
<dbReference type="RefSeq" id="WP_149102198.1">
    <property type="nucleotide sequence ID" value="NZ_VTFT01000001.1"/>
</dbReference>
<dbReference type="EMBL" id="VTFT01000001">
    <property type="protein sequence ID" value="TYT25648.1"/>
    <property type="molecule type" value="Genomic_DNA"/>
</dbReference>
<gene>
    <name evidence="3" type="ORF">FZO89_04910</name>
</gene>
<evidence type="ECO:0000256" key="1">
    <source>
        <dbReference type="SAM" id="MobiDB-lite"/>
    </source>
</evidence>
<keyword evidence="4" id="KW-1185">Reference proteome</keyword>
<dbReference type="AlphaFoldDB" id="A0A5D4XLT9"/>
<feature type="compositionally biased region" description="Low complexity" evidence="1">
    <location>
        <begin position="30"/>
        <end position="48"/>
    </location>
</feature>
<dbReference type="Proteomes" id="UP000324973">
    <property type="component" value="Unassembled WGS sequence"/>
</dbReference>
<dbReference type="InterPro" id="IPR025392">
    <property type="entry name" value="DUF4124"/>
</dbReference>
<feature type="domain" description="DUF4124" evidence="2">
    <location>
        <begin position="48"/>
        <end position="82"/>
    </location>
</feature>
<accession>A0A5D4XLT9</accession>
<protein>
    <submittedName>
        <fullName evidence="3">DUF4124 domain-containing protein</fullName>
    </submittedName>
</protein>
<evidence type="ECO:0000313" key="4">
    <source>
        <dbReference type="Proteomes" id="UP000324973"/>
    </source>
</evidence>
<feature type="region of interest" description="Disordered" evidence="1">
    <location>
        <begin position="28"/>
        <end position="48"/>
    </location>
</feature>
<name>A0A5D4XLT9_9GAMM</name>
<organism evidence="3 4">
    <name type="scientific">Luteimonas viscosa</name>
    <dbReference type="NCBI Taxonomy" id="1132694"/>
    <lineage>
        <taxon>Bacteria</taxon>
        <taxon>Pseudomonadati</taxon>
        <taxon>Pseudomonadota</taxon>
        <taxon>Gammaproteobacteria</taxon>
        <taxon>Lysobacterales</taxon>
        <taxon>Lysobacteraceae</taxon>
        <taxon>Luteimonas</taxon>
    </lineage>
</organism>
<evidence type="ECO:0000313" key="3">
    <source>
        <dbReference type="EMBL" id="TYT25648.1"/>
    </source>
</evidence>
<dbReference type="OrthoDB" id="6027736at2"/>
<proteinExistence type="predicted"/>
<comment type="caution">
    <text evidence="3">The sequence shown here is derived from an EMBL/GenBank/DDBJ whole genome shotgun (WGS) entry which is preliminary data.</text>
</comment>
<sequence length="100" mass="10651">MKLAWAIVAGALGAGALAWWLTREERPVRPAGASEAPAGEPADAARQAPAGPALYRWRDDAGIVQITDIPPPDRDYTIVDVAALERRNTIDPNPAIEAAR</sequence>
<evidence type="ECO:0000259" key="2">
    <source>
        <dbReference type="Pfam" id="PF13511"/>
    </source>
</evidence>